<name>A0A7J8GAH3_ROUAE</name>
<protein>
    <submittedName>
        <fullName evidence="2">Uncharacterized protein</fullName>
    </submittedName>
</protein>
<feature type="compositionally biased region" description="Low complexity" evidence="1">
    <location>
        <begin position="87"/>
        <end position="98"/>
    </location>
</feature>
<reference evidence="2 3" key="1">
    <citation type="journal article" date="2020" name="Nature">
        <title>Six reference-quality genomes reveal evolution of bat adaptations.</title>
        <authorList>
            <person name="Jebb D."/>
            <person name="Huang Z."/>
            <person name="Pippel M."/>
            <person name="Hughes G.M."/>
            <person name="Lavrichenko K."/>
            <person name="Devanna P."/>
            <person name="Winkler S."/>
            <person name="Jermiin L.S."/>
            <person name="Skirmuntt E.C."/>
            <person name="Katzourakis A."/>
            <person name="Burkitt-Gray L."/>
            <person name="Ray D.A."/>
            <person name="Sullivan K.A.M."/>
            <person name="Roscito J.G."/>
            <person name="Kirilenko B.M."/>
            <person name="Davalos L.M."/>
            <person name="Corthals A.P."/>
            <person name="Power M.L."/>
            <person name="Jones G."/>
            <person name="Ransome R.D."/>
            <person name="Dechmann D.K.N."/>
            <person name="Locatelli A.G."/>
            <person name="Puechmaille S.J."/>
            <person name="Fedrigo O."/>
            <person name="Jarvis E.D."/>
            <person name="Hiller M."/>
            <person name="Vernes S.C."/>
            <person name="Myers E.W."/>
            <person name="Teeling E.C."/>
        </authorList>
    </citation>
    <scope>NUCLEOTIDE SEQUENCE [LARGE SCALE GENOMIC DNA]</scope>
    <source>
        <strain evidence="2">MRouAeg1</strain>
        <tissue evidence="2">Muscle</tissue>
    </source>
</reference>
<dbReference type="EMBL" id="JACASE010000006">
    <property type="protein sequence ID" value="KAF6456926.1"/>
    <property type="molecule type" value="Genomic_DNA"/>
</dbReference>
<comment type="caution">
    <text evidence="2">The sequence shown here is derived from an EMBL/GenBank/DDBJ whole genome shotgun (WGS) entry which is preliminary data.</text>
</comment>
<gene>
    <name evidence="2" type="ORF">HJG63_011557</name>
</gene>
<keyword evidence="3" id="KW-1185">Reference proteome</keyword>
<dbReference type="AlphaFoldDB" id="A0A7J8GAH3"/>
<accession>A0A7J8GAH3</accession>
<evidence type="ECO:0000256" key="1">
    <source>
        <dbReference type="SAM" id="MobiDB-lite"/>
    </source>
</evidence>
<proteinExistence type="predicted"/>
<feature type="region of interest" description="Disordered" evidence="1">
    <location>
        <begin position="86"/>
        <end position="109"/>
    </location>
</feature>
<organism evidence="2 3">
    <name type="scientific">Rousettus aegyptiacus</name>
    <name type="common">Egyptian fruit bat</name>
    <name type="synonym">Pteropus aegyptiacus</name>
    <dbReference type="NCBI Taxonomy" id="9407"/>
    <lineage>
        <taxon>Eukaryota</taxon>
        <taxon>Metazoa</taxon>
        <taxon>Chordata</taxon>
        <taxon>Craniata</taxon>
        <taxon>Vertebrata</taxon>
        <taxon>Euteleostomi</taxon>
        <taxon>Mammalia</taxon>
        <taxon>Eutheria</taxon>
        <taxon>Laurasiatheria</taxon>
        <taxon>Chiroptera</taxon>
        <taxon>Yinpterochiroptera</taxon>
        <taxon>Pteropodoidea</taxon>
        <taxon>Pteropodidae</taxon>
        <taxon>Rousettinae</taxon>
        <taxon>Rousettus</taxon>
    </lineage>
</organism>
<dbReference type="Proteomes" id="UP000593571">
    <property type="component" value="Unassembled WGS sequence"/>
</dbReference>
<evidence type="ECO:0000313" key="3">
    <source>
        <dbReference type="Proteomes" id="UP000593571"/>
    </source>
</evidence>
<sequence length="139" mass="15556">MKNGKIKRYVNQRLATLMKRNCLLHTQMKQENKVVFLQNGHNTLLTTRIATSRVNSPQPYAVGNNASEELAENRARKTTCAARLAPSSHLHSISSSSKKNSHEPLLRGTEGLGGGQHLFSPLHPWHLLFSPLFTWTSLC</sequence>
<evidence type="ECO:0000313" key="2">
    <source>
        <dbReference type="EMBL" id="KAF6456926.1"/>
    </source>
</evidence>